<evidence type="ECO:0000256" key="5">
    <source>
        <dbReference type="ARBA" id="ARBA00023014"/>
    </source>
</evidence>
<accession>A0ABQ4E9Y0</accession>
<name>A0ABQ4E9Y0_9ACTN</name>
<sequence length="452" mass="48217">MTSGSGELVEPGRRTPVLGEYDVVVLGGGPAGVMAATAAARAGRSTILIERYGYLGGAGSAGGLSTFCGLHANVHGEHRQVIHGLADDLLDRMERLDGLNPAHLSFENRILAQAYDISAYKIATDDLVVESGAKVLFHALAVGVVMGADDTVHAVLVESKSGRGAIVGRFFVDCSGDADLAAWAGAPYEKTPGDAGMMYPSLMFRINGVDAETAIRERERLPGLMDEAERAGTFRFARKKPIVRPQRNPLEWRANMTQLSNPDGSAIDGTDVQQLSLGELQGRRQIRDQFPFFRAHVPGFADSYVVDIAPSIGIRETRRIVGPYQLTSDDILDCVDFPDTIGVNGWPVEAHVAGDVVIRWPNGDNPRGFNQLPFRMIVPQRLANLYVAGRCASMTHDGQSSARVTGPCFAMGQAAGTAADLALGAGVAGGEVDVAQLQKRLTDDGAYLGTTW</sequence>
<gene>
    <name evidence="6" type="ORF">Pen02_64750</name>
</gene>
<comment type="caution">
    <text evidence="6">The sequence shown here is derived from an EMBL/GenBank/DDBJ whole genome shotgun (WGS) entry which is preliminary data.</text>
</comment>
<evidence type="ECO:0000256" key="1">
    <source>
        <dbReference type="ARBA" id="ARBA00022485"/>
    </source>
</evidence>
<dbReference type="EMBL" id="BONW01000039">
    <property type="protein sequence ID" value="GIG91539.1"/>
    <property type="molecule type" value="Genomic_DNA"/>
</dbReference>
<protein>
    <submittedName>
        <fullName evidence="6">Membrane protein</fullName>
    </submittedName>
</protein>
<dbReference type="PANTHER" id="PTHR43498:SF1">
    <property type="entry name" value="COB--COM HETERODISULFIDE REDUCTASE IRON-SULFUR SUBUNIT A"/>
    <property type="match status" value="1"/>
</dbReference>
<dbReference type="Pfam" id="PF12831">
    <property type="entry name" value="FAD_oxidored"/>
    <property type="match status" value="1"/>
</dbReference>
<evidence type="ECO:0000256" key="3">
    <source>
        <dbReference type="ARBA" id="ARBA00023002"/>
    </source>
</evidence>
<evidence type="ECO:0000313" key="6">
    <source>
        <dbReference type="EMBL" id="GIG91539.1"/>
    </source>
</evidence>
<keyword evidence="2" id="KW-0479">Metal-binding</keyword>
<dbReference type="PANTHER" id="PTHR43498">
    <property type="entry name" value="FERREDOXIN:COB-COM HETERODISULFIDE REDUCTASE SUBUNIT A"/>
    <property type="match status" value="1"/>
</dbReference>
<evidence type="ECO:0000313" key="7">
    <source>
        <dbReference type="Proteomes" id="UP000646749"/>
    </source>
</evidence>
<keyword evidence="3" id="KW-0560">Oxidoreductase</keyword>
<evidence type="ECO:0000256" key="2">
    <source>
        <dbReference type="ARBA" id="ARBA00022723"/>
    </source>
</evidence>
<dbReference type="PRINTS" id="PR00411">
    <property type="entry name" value="PNDRDTASEI"/>
</dbReference>
<evidence type="ECO:0000256" key="4">
    <source>
        <dbReference type="ARBA" id="ARBA00023004"/>
    </source>
</evidence>
<keyword evidence="7" id="KW-1185">Reference proteome</keyword>
<keyword evidence="4" id="KW-0408">Iron</keyword>
<organism evidence="6 7">
    <name type="scientific">Plantactinospora endophytica</name>
    <dbReference type="NCBI Taxonomy" id="673535"/>
    <lineage>
        <taxon>Bacteria</taxon>
        <taxon>Bacillati</taxon>
        <taxon>Actinomycetota</taxon>
        <taxon>Actinomycetes</taxon>
        <taxon>Micromonosporales</taxon>
        <taxon>Micromonosporaceae</taxon>
        <taxon>Plantactinospora</taxon>
    </lineage>
</organism>
<keyword evidence="5" id="KW-0411">Iron-sulfur</keyword>
<dbReference type="Gene3D" id="3.50.50.60">
    <property type="entry name" value="FAD/NAD(P)-binding domain"/>
    <property type="match status" value="1"/>
</dbReference>
<dbReference type="RefSeq" id="WP_203869919.1">
    <property type="nucleotide sequence ID" value="NZ_BONW01000039.1"/>
</dbReference>
<dbReference type="SUPFAM" id="SSF51905">
    <property type="entry name" value="FAD/NAD(P)-binding domain"/>
    <property type="match status" value="1"/>
</dbReference>
<dbReference type="InterPro" id="IPR036188">
    <property type="entry name" value="FAD/NAD-bd_sf"/>
</dbReference>
<dbReference type="InterPro" id="IPR039650">
    <property type="entry name" value="HdrA-like"/>
</dbReference>
<dbReference type="Proteomes" id="UP000646749">
    <property type="component" value="Unassembled WGS sequence"/>
</dbReference>
<reference evidence="6 7" key="1">
    <citation type="submission" date="2021-01" db="EMBL/GenBank/DDBJ databases">
        <title>Whole genome shotgun sequence of Plantactinospora endophytica NBRC 110450.</title>
        <authorList>
            <person name="Komaki H."/>
            <person name="Tamura T."/>
        </authorList>
    </citation>
    <scope>NUCLEOTIDE SEQUENCE [LARGE SCALE GENOMIC DNA]</scope>
    <source>
        <strain evidence="6 7">NBRC 110450</strain>
    </source>
</reference>
<keyword evidence="1" id="KW-0004">4Fe-4S</keyword>
<proteinExistence type="predicted"/>